<dbReference type="Gene3D" id="3.40.50.300">
    <property type="entry name" value="P-loop containing nucleotide triphosphate hydrolases"/>
    <property type="match status" value="1"/>
</dbReference>
<dbReference type="FunFam" id="3.40.50.300:FF:000425">
    <property type="entry name" value="Probable ABC transporter, ATP-binding subunit"/>
    <property type="match status" value="1"/>
</dbReference>
<dbReference type="InterPro" id="IPR027417">
    <property type="entry name" value="P-loop_NTPase"/>
</dbReference>
<dbReference type="Proteomes" id="UP000217889">
    <property type="component" value="Chromosome"/>
</dbReference>
<dbReference type="PANTHER" id="PTHR43869:SF1">
    <property type="entry name" value="GLYCINE BETAINE_PROLINE BETAINE TRANSPORT SYSTEM ATP-BINDING PROTEIN PROV"/>
    <property type="match status" value="1"/>
</dbReference>
<keyword evidence="2" id="KW-0547">Nucleotide-binding</keyword>
<reference evidence="6 7" key="1">
    <citation type="journal article" date="2014" name="Int. J. Syst. Evol. Microbiol.">
        <title>Brachybacterium ginsengisoli sp. nov., isolated from soil of a ginseng field.</title>
        <authorList>
            <person name="Hoang V.A."/>
            <person name="Kim Y.J."/>
            <person name="Nguyen N.L."/>
            <person name="Yang D.C."/>
        </authorList>
    </citation>
    <scope>NUCLEOTIDE SEQUENCE [LARGE SCALE GENOMIC DNA]</scope>
    <source>
        <strain evidence="6 7">DCY80</strain>
    </source>
</reference>
<keyword evidence="1" id="KW-0813">Transport</keyword>
<dbReference type="AlphaFoldDB" id="A0A291GTP2"/>
<accession>A0A291GTP2</accession>
<dbReference type="InterPro" id="IPR051921">
    <property type="entry name" value="ABC_osmolyte_uptake_ATP-bind"/>
</dbReference>
<dbReference type="RefSeq" id="WP_096798001.1">
    <property type="nucleotide sequence ID" value="NZ_CP023564.1"/>
</dbReference>
<keyword evidence="3 6" id="KW-0067">ATP-binding</keyword>
<evidence type="ECO:0000256" key="2">
    <source>
        <dbReference type="ARBA" id="ARBA00022741"/>
    </source>
</evidence>
<dbReference type="PROSITE" id="PS00211">
    <property type="entry name" value="ABC_TRANSPORTER_1"/>
    <property type="match status" value="1"/>
</dbReference>
<evidence type="ECO:0000256" key="4">
    <source>
        <dbReference type="ARBA" id="ARBA00066388"/>
    </source>
</evidence>
<dbReference type="KEGG" id="bgg:CFK41_01075"/>
<proteinExistence type="predicted"/>
<dbReference type="GO" id="GO:0015418">
    <property type="term" value="F:ABC-type quaternary ammonium compound transporting activity"/>
    <property type="evidence" value="ECO:0007669"/>
    <property type="project" value="UniProtKB-EC"/>
</dbReference>
<dbReference type="PANTHER" id="PTHR43869">
    <property type="entry name" value="GLYCINE BETAINE/PROLINE BETAINE TRANSPORT SYSTEM ATP-BINDING PROTEIN PROV"/>
    <property type="match status" value="1"/>
</dbReference>
<protein>
    <recommendedName>
        <fullName evidence="4">ABC-type quaternary amine transporter</fullName>
        <ecNumber evidence="4">7.6.2.9</ecNumber>
    </recommendedName>
</protein>
<dbReference type="OrthoDB" id="4963866at2"/>
<gene>
    <name evidence="6" type="ORF">CFK41_01075</name>
</gene>
<evidence type="ECO:0000313" key="7">
    <source>
        <dbReference type="Proteomes" id="UP000217889"/>
    </source>
</evidence>
<name>A0A291GTP2_9MICO</name>
<dbReference type="GO" id="GO:0016887">
    <property type="term" value="F:ATP hydrolysis activity"/>
    <property type="evidence" value="ECO:0007669"/>
    <property type="project" value="InterPro"/>
</dbReference>
<dbReference type="PROSITE" id="PS50893">
    <property type="entry name" value="ABC_TRANSPORTER_2"/>
    <property type="match status" value="1"/>
</dbReference>
<feature type="domain" description="ABC transporter" evidence="5">
    <location>
        <begin position="2"/>
        <end position="237"/>
    </location>
</feature>
<keyword evidence="7" id="KW-1185">Reference proteome</keyword>
<dbReference type="InterPro" id="IPR003439">
    <property type="entry name" value="ABC_transporter-like_ATP-bd"/>
</dbReference>
<dbReference type="SMART" id="SM00382">
    <property type="entry name" value="AAA"/>
    <property type="match status" value="1"/>
</dbReference>
<organism evidence="6 7">
    <name type="scientific">Brachybacterium ginsengisoli</name>
    <dbReference type="NCBI Taxonomy" id="1331682"/>
    <lineage>
        <taxon>Bacteria</taxon>
        <taxon>Bacillati</taxon>
        <taxon>Actinomycetota</taxon>
        <taxon>Actinomycetes</taxon>
        <taxon>Micrococcales</taxon>
        <taxon>Dermabacteraceae</taxon>
        <taxon>Brachybacterium</taxon>
    </lineage>
</organism>
<evidence type="ECO:0000256" key="1">
    <source>
        <dbReference type="ARBA" id="ARBA00022448"/>
    </source>
</evidence>
<dbReference type="EC" id="7.6.2.9" evidence="4"/>
<evidence type="ECO:0000313" key="6">
    <source>
        <dbReference type="EMBL" id="ATG53522.1"/>
    </source>
</evidence>
<sequence>MIGFENVRKEYPGGTLAVEDFSLDIDSHEAVVLVGTSGSGKTTLMRMINRMVDPTAGRIHIDGDDVASLDPVQLRRSIGYVMQASGLLPHRTVLDNITTVPVLRGTGRAEARTRAHELMETVGLDAALAERYPSQLSGGQQQRVGVARGLAADPNILLMDEPFGAVDPIVRAELQHELQRLQRELRKTIVFVTHDIDEAFLLGDRVVILKPGGVIAQVGTPQEILAAPADDFVTSFVGADRGARTLHVERVDGRDVVIDADGRAAGVLAAADGPRDAGPERSS</sequence>
<dbReference type="InterPro" id="IPR003593">
    <property type="entry name" value="AAA+_ATPase"/>
</dbReference>
<dbReference type="GO" id="GO:0005524">
    <property type="term" value="F:ATP binding"/>
    <property type="evidence" value="ECO:0007669"/>
    <property type="project" value="UniProtKB-KW"/>
</dbReference>
<dbReference type="SUPFAM" id="SSF52540">
    <property type="entry name" value="P-loop containing nucleoside triphosphate hydrolases"/>
    <property type="match status" value="1"/>
</dbReference>
<evidence type="ECO:0000259" key="5">
    <source>
        <dbReference type="PROSITE" id="PS50893"/>
    </source>
</evidence>
<dbReference type="InterPro" id="IPR017871">
    <property type="entry name" value="ABC_transporter-like_CS"/>
</dbReference>
<dbReference type="Pfam" id="PF00005">
    <property type="entry name" value="ABC_tran"/>
    <property type="match status" value="1"/>
</dbReference>
<dbReference type="EMBL" id="CP023564">
    <property type="protein sequence ID" value="ATG53522.1"/>
    <property type="molecule type" value="Genomic_DNA"/>
</dbReference>
<evidence type="ECO:0000256" key="3">
    <source>
        <dbReference type="ARBA" id="ARBA00022840"/>
    </source>
</evidence>